<proteinExistence type="predicted"/>
<evidence type="ECO:0000313" key="1">
    <source>
        <dbReference type="EMBL" id="OBR99577.1"/>
    </source>
</evidence>
<sequence length="122" mass="13475">MRLEKLLEDAGIKLTSVATDITGVSGRAMLEALIAGQNDPAMIADLAKRTLRRKIPALTEALIGRFSEHHAFMSRLFLDRIDAHTADIGRLDERIEEAMAPFRLTRELLMSIPGFSGKTAEV</sequence>
<name>A0A1A6BB75_MYCGO</name>
<evidence type="ECO:0000313" key="2">
    <source>
        <dbReference type="Proteomes" id="UP000093757"/>
    </source>
</evidence>
<accession>A0A1A6BB75</accession>
<gene>
    <name evidence="1" type="ORF">A9W98_29590</name>
</gene>
<organism evidence="1 2">
    <name type="scientific">Mycobacterium gordonae</name>
    <dbReference type="NCBI Taxonomy" id="1778"/>
    <lineage>
        <taxon>Bacteria</taxon>
        <taxon>Bacillati</taxon>
        <taxon>Actinomycetota</taxon>
        <taxon>Actinomycetes</taxon>
        <taxon>Mycobacteriales</taxon>
        <taxon>Mycobacteriaceae</taxon>
        <taxon>Mycobacterium</taxon>
    </lineage>
</organism>
<dbReference type="AlphaFoldDB" id="A0A1A6BB75"/>
<dbReference type="EMBL" id="MAEM01000436">
    <property type="protein sequence ID" value="OBR99577.1"/>
    <property type="molecule type" value="Genomic_DNA"/>
</dbReference>
<dbReference type="Proteomes" id="UP000093757">
    <property type="component" value="Unassembled WGS sequence"/>
</dbReference>
<protein>
    <recommendedName>
        <fullName evidence="3">Transposase</fullName>
    </recommendedName>
</protein>
<evidence type="ECO:0008006" key="3">
    <source>
        <dbReference type="Google" id="ProtNLM"/>
    </source>
</evidence>
<reference evidence="1 2" key="1">
    <citation type="submission" date="2016-06" db="EMBL/GenBank/DDBJ databases">
        <authorList>
            <person name="Kjaerup R.B."/>
            <person name="Dalgaard T.S."/>
            <person name="Juul-Madsen H.R."/>
        </authorList>
    </citation>
    <scope>NUCLEOTIDE SEQUENCE [LARGE SCALE GENOMIC DNA]</scope>
    <source>
        <strain evidence="1 2">1245752.6</strain>
    </source>
</reference>
<comment type="caution">
    <text evidence="1">The sequence shown here is derived from an EMBL/GenBank/DDBJ whole genome shotgun (WGS) entry which is preliminary data.</text>
</comment>